<evidence type="ECO:0000313" key="2">
    <source>
        <dbReference type="Proteomes" id="UP000614741"/>
    </source>
</evidence>
<name>A0ABQ4DMT4_9CELL</name>
<accession>A0ABQ4DMT4</accession>
<organism evidence="1 2">
    <name type="scientific">Cellulomonas phragmiteti</name>
    <dbReference type="NCBI Taxonomy" id="478780"/>
    <lineage>
        <taxon>Bacteria</taxon>
        <taxon>Bacillati</taxon>
        <taxon>Actinomycetota</taxon>
        <taxon>Actinomycetes</taxon>
        <taxon>Micrococcales</taxon>
        <taxon>Cellulomonadaceae</taxon>
        <taxon>Cellulomonas</taxon>
    </lineage>
</organism>
<protein>
    <submittedName>
        <fullName evidence="1">Uncharacterized protein</fullName>
    </submittedName>
</protein>
<comment type="caution">
    <text evidence="1">The sequence shown here is derived from an EMBL/GenBank/DDBJ whole genome shotgun (WGS) entry which is preliminary data.</text>
</comment>
<dbReference type="Proteomes" id="UP000614741">
    <property type="component" value="Unassembled WGS sequence"/>
</dbReference>
<reference evidence="1 2" key="1">
    <citation type="submission" date="2021-01" db="EMBL/GenBank/DDBJ databases">
        <title>Whole genome shotgun sequence of Cellulomonas phragmiteti NBRC 110785.</title>
        <authorList>
            <person name="Komaki H."/>
            <person name="Tamura T."/>
        </authorList>
    </citation>
    <scope>NUCLEOTIDE SEQUENCE [LARGE SCALE GENOMIC DNA]</scope>
    <source>
        <strain evidence="1 2">NBRC 110785</strain>
    </source>
</reference>
<proteinExistence type="predicted"/>
<keyword evidence="2" id="KW-1185">Reference proteome</keyword>
<sequence length="99" mass="10821">MLRVMGRLRLSTDELITVGTDLRTVAAELHDANLTSTVIADAVGHPALAERVRDFAHGWDGRRAEMLEEVARLADACTGIGESFERLDTQFAAALRDDV</sequence>
<dbReference type="EMBL" id="BONP01000014">
    <property type="protein sequence ID" value="GIG40645.1"/>
    <property type="molecule type" value="Genomic_DNA"/>
</dbReference>
<evidence type="ECO:0000313" key="1">
    <source>
        <dbReference type="EMBL" id="GIG40645.1"/>
    </source>
</evidence>
<gene>
    <name evidence="1" type="ORF">Cph01nite_24070</name>
</gene>